<protein>
    <recommendedName>
        <fullName evidence="3">Pentapeptide repeat protein</fullName>
    </recommendedName>
</protein>
<dbReference type="RefSeq" id="WP_009369852.1">
    <property type="nucleotide sequence ID" value="NZ_ADGP01000020.1"/>
</dbReference>
<dbReference type="Pfam" id="PF00805">
    <property type="entry name" value="Pentapeptide"/>
    <property type="match status" value="1"/>
</dbReference>
<name>D3LUZ0_9FIRM</name>
<evidence type="ECO:0000313" key="1">
    <source>
        <dbReference type="EMBL" id="EFD93918.1"/>
    </source>
</evidence>
<evidence type="ECO:0000313" key="2">
    <source>
        <dbReference type="Proteomes" id="UP000003242"/>
    </source>
</evidence>
<sequence length="229" mass="26723">MREITQEEINAKLEAHKLWLDTVSDQGEQAVFKDVLIKEKDFSNLDLHEVIFKNVKCENTDFCRTDLCCAVFKDTKFYAPKFRNAILKYAKFVSCHIVDGTYCNAILDNARFLRTNLFNVSFQYAKLTGTFFAVSTIENTRLNWVIPTYMHGQKVICVQVNTSRENNLISYWADLGIWTTGCFQGTLEELREKVAATHKDNPFLRARYERAINYILEEDKADKEREKEK</sequence>
<evidence type="ECO:0008006" key="3">
    <source>
        <dbReference type="Google" id="ProtNLM"/>
    </source>
</evidence>
<comment type="caution">
    <text evidence="1">The sequence shown here is derived from an EMBL/GenBank/DDBJ whole genome shotgun (WGS) entry which is preliminary data.</text>
</comment>
<dbReference type="OrthoDB" id="2844859at2"/>
<dbReference type="EMBL" id="ADGP01000020">
    <property type="protein sequence ID" value="EFD93918.1"/>
    <property type="molecule type" value="Genomic_DNA"/>
</dbReference>
<dbReference type="InterPro" id="IPR001646">
    <property type="entry name" value="5peptide_repeat"/>
</dbReference>
<reference evidence="2" key="1">
    <citation type="submission" date="2009-12" db="EMBL/GenBank/DDBJ databases">
        <title>Sequence of Clostridiales genomosp. BVAB3 str. UPII9-5.</title>
        <authorList>
            <person name="Madupu R."/>
            <person name="Durkin A.S."/>
            <person name="Torralba M."/>
            <person name="Methe B."/>
            <person name="Sutton G.G."/>
            <person name="Strausberg R.L."/>
            <person name="Nelson K.E."/>
        </authorList>
    </citation>
    <scope>NUCLEOTIDE SEQUENCE [LARGE SCALE GENOMIC DNA]</scope>
    <source>
        <strain evidence="2">28L</strain>
    </source>
</reference>
<dbReference type="Proteomes" id="UP000003242">
    <property type="component" value="Unassembled WGS sequence"/>
</dbReference>
<dbReference type="Gene3D" id="2.160.20.80">
    <property type="entry name" value="E3 ubiquitin-protein ligase SopA"/>
    <property type="match status" value="1"/>
</dbReference>
<dbReference type="SUPFAM" id="SSF141571">
    <property type="entry name" value="Pentapeptide repeat-like"/>
    <property type="match status" value="1"/>
</dbReference>
<accession>D3LUZ0</accession>
<dbReference type="STRING" id="699218.HMPREF0889_0315"/>
<organism evidence="1 2">
    <name type="scientific">Megasphaera lornae</name>
    <dbReference type="NCBI Taxonomy" id="1000568"/>
    <lineage>
        <taxon>Bacteria</taxon>
        <taxon>Bacillati</taxon>
        <taxon>Bacillota</taxon>
        <taxon>Negativicutes</taxon>
        <taxon>Veillonellales</taxon>
        <taxon>Veillonellaceae</taxon>
        <taxon>Megasphaera</taxon>
    </lineage>
</organism>
<proteinExistence type="predicted"/>
<gene>
    <name evidence="1" type="ORF">HMPREF0889_0315</name>
</gene>
<dbReference type="AlphaFoldDB" id="D3LUZ0"/>